<dbReference type="EMBL" id="CM000845">
    <property type="protein sequence ID" value="KRH27011.1"/>
    <property type="molecule type" value="Genomic_DNA"/>
</dbReference>
<sequence length="275" mass="31803">MKTTITLVAIINLLVLCNLWITASACPAKHNDNSSDSEVMRMRYESWLKKYGQKYRNKDEWEFRFEIYRANVQFIEVYNSQNYSYKLMDNKFVDLTNEEFRRMYLVYQPRSHLQTRFMYQKHGDLPKRIDWRTRGSCWSFSAVATVEDINKIKTGKLVSLSEQQLIDCDNRNGNEGCNGGHMETFTFITKLRNHAVAICGYENLPAHNENMLKAAVAHQPASVATDAGGYAFQLYSKGTFSGSCGKDLNHRMTIVGYGEENGEKYWLVKNSWAND</sequence>
<evidence type="ECO:0008006" key="13">
    <source>
        <dbReference type="Google" id="ProtNLM"/>
    </source>
</evidence>
<dbReference type="InterPro" id="IPR039417">
    <property type="entry name" value="Peptidase_C1A_papain-like"/>
</dbReference>
<evidence type="ECO:0000256" key="1">
    <source>
        <dbReference type="ARBA" id="ARBA00008455"/>
    </source>
</evidence>
<keyword evidence="4" id="KW-0788">Thiol protease</keyword>
<keyword evidence="2" id="KW-0645">Protease</keyword>
<evidence type="ECO:0000259" key="8">
    <source>
        <dbReference type="SMART" id="SM00645"/>
    </source>
</evidence>
<organism evidence="11">
    <name type="scientific">Glycine max</name>
    <name type="common">Soybean</name>
    <name type="synonym">Glycine hispida</name>
    <dbReference type="NCBI Taxonomy" id="3847"/>
    <lineage>
        <taxon>Eukaryota</taxon>
        <taxon>Viridiplantae</taxon>
        <taxon>Streptophyta</taxon>
        <taxon>Embryophyta</taxon>
        <taxon>Tracheophyta</taxon>
        <taxon>Spermatophyta</taxon>
        <taxon>Magnoliopsida</taxon>
        <taxon>eudicotyledons</taxon>
        <taxon>Gunneridae</taxon>
        <taxon>Pentapetalae</taxon>
        <taxon>rosids</taxon>
        <taxon>fabids</taxon>
        <taxon>Fabales</taxon>
        <taxon>Fabaceae</taxon>
        <taxon>Papilionoideae</taxon>
        <taxon>50 kb inversion clade</taxon>
        <taxon>NPAAA clade</taxon>
        <taxon>indigoferoid/millettioid clade</taxon>
        <taxon>Phaseoleae</taxon>
        <taxon>Glycine</taxon>
        <taxon>Glycine subgen. Soja</taxon>
    </lineage>
</organism>
<dbReference type="Gene3D" id="3.90.70.10">
    <property type="entry name" value="Cysteine proteinases"/>
    <property type="match status" value="2"/>
</dbReference>
<name>K7LW54_SOYBN</name>
<evidence type="ECO:0000313" key="10">
    <source>
        <dbReference type="EMBL" id="KRH27011.1"/>
    </source>
</evidence>
<dbReference type="Gramene" id="KRH27011">
    <property type="protein sequence ID" value="KRH27011"/>
    <property type="gene ID" value="GLYMA_12G208200"/>
</dbReference>
<dbReference type="SMART" id="SM00645">
    <property type="entry name" value="Pept_C1"/>
    <property type="match status" value="1"/>
</dbReference>
<dbReference type="InterPro" id="IPR013128">
    <property type="entry name" value="Peptidase_C1A"/>
</dbReference>
<reference evidence="10 11" key="1">
    <citation type="journal article" date="2010" name="Nature">
        <title>Genome sequence of the palaeopolyploid soybean.</title>
        <authorList>
            <person name="Schmutz J."/>
            <person name="Cannon S.B."/>
            <person name="Schlueter J."/>
            <person name="Ma J."/>
            <person name="Mitros T."/>
            <person name="Nelson W."/>
            <person name="Hyten D.L."/>
            <person name="Song Q."/>
            <person name="Thelen J.J."/>
            <person name="Cheng J."/>
            <person name="Xu D."/>
            <person name="Hellsten U."/>
            <person name="May G.D."/>
            <person name="Yu Y."/>
            <person name="Sakurai T."/>
            <person name="Umezawa T."/>
            <person name="Bhattacharyya M.K."/>
            <person name="Sandhu D."/>
            <person name="Valliyodan B."/>
            <person name="Lindquist E."/>
            <person name="Peto M."/>
            <person name="Grant D."/>
            <person name="Shu S."/>
            <person name="Goodstein D."/>
            <person name="Barry K."/>
            <person name="Futrell-Griggs M."/>
            <person name="Abernathy B."/>
            <person name="Du J."/>
            <person name="Tian Z."/>
            <person name="Zhu L."/>
            <person name="Gill N."/>
            <person name="Joshi T."/>
            <person name="Libault M."/>
            <person name="Sethuraman A."/>
            <person name="Zhang X.-C."/>
            <person name="Shinozaki K."/>
            <person name="Nguyen H.T."/>
            <person name="Wing R.A."/>
            <person name="Cregan P."/>
            <person name="Specht J."/>
            <person name="Grimwood J."/>
            <person name="Rokhsar D."/>
            <person name="Stacey G."/>
            <person name="Shoemaker R.C."/>
            <person name="Jackson S.A."/>
        </authorList>
    </citation>
    <scope>NUCLEOTIDE SEQUENCE [LARGE SCALE GENOMIC DNA]</scope>
    <source>
        <strain evidence="11">cv. Williams 82</strain>
        <tissue evidence="10">Callus</tissue>
    </source>
</reference>
<dbReference type="CDD" id="cd02248">
    <property type="entry name" value="Peptidase_C1A"/>
    <property type="match status" value="1"/>
</dbReference>
<comment type="similarity">
    <text evidence="1">Belongs to the peptidase C1 family.</text>
</comment>
<evidence type="ECO:0000256" key="6">
    <source>
        <dbReference type="ARBA" id="ARBA00023180"/>
    </source>
</evidence>
<evidence type="ECO:0000256" key="7">
    <source>
        <dbReference type="SAM" id="SignalP"/>
    </source>
</evidence>
<evidence type="ECO:0000256" key="3">
    <source>
        <dbReference type="ARBA" id="ARBA00022801"/>
    </source>
</evidence>
<dbReference type="EnsemblPlants" id="KRH27011">
    <property type="protein sequence ID" value="KRH27011"/>
    <property type="gene ID" value="GLYMA_12G208200"/>
</dbReference>
<dbReference type="PRINTS" id="PR00705">
    <property type="entry name" value="PAPAIN"/>
</dbReference>
<evidence type="ECO:0000259" key="9">
    <source>
        <dbReference type="SMART" id="SM00848"/>
    </source>
</evidence>
<dbReference type="SMR" id="K7LW54"/>
<dbReference type="OMA" id="NSWANDG"/>
<dbReference type="InParanoid" id="K7LW54"/>
<dbReference type="SMART" id="SM00848">
    <property type="entry name" value="Inhibitor_I29"/>
    <property type="match status" value="1"/>
</dbReference>
<keyword evidence="3" id="KW-0378">Hydrolase</keyword>
<dbReference type="AlphaFoldDB" id="K7LW54"/>
<dbReference type="InterPro" id="IPR038765">
    <property type="entry name" value="Papain-like_cys_pep_sf"/>
</dbReference>
<evidence type="ECO:0000313" key="12">
    <source>
        <dbReference type="Proteomes" id="UP000008827"/>
    </source>
</evidence>
<keyword evidence="12" id="KW-1185">Reference proteome</keyword>
<dbReference type="STRING" id="3847.K7LW54"/>
<dbReference type="Proteomes" id="UP000008827">
    <property type="component" value="Chromosome 12"/>
</dbReference>
<dbReference type="OrthoDB" id="10253408at2759"/>
<dbReference type="HOGENOM" id="CLU_012184_1_0_1"/>
<protein>
    <recommendedName>
        <fullName evidence="13">Cysteine proteinase</fullName>
    </recommendedName>
</protein>
<evidence type="ECO:0000256" key="4">
    <source>
        <dbReference type="ARBA" id="ARBA00022807"/>
    </source>
</evidence>
<feature type="chain" id="PRO_5014486305" description="Cysteine proteinase" evidence="7">
    <location>
        <begin position="26"/>
        <end position="275"/>
    </location>
</feature>
<dbReference type="GO" id="GO:0005615">
    <property type="term" value="C:extracellular space"/>
    <property type="evidence" value="ECO:0000318"/>
    <property type="project" value="GO_Central"/>
</dbReference>
<reference evidence="11" key="2">
    <citation type="submission" date="2018-02" db="UniProtKB">
        <authorList>
            <consortium name="EnsemblPlants"/>
        </authorList>
    </citation>
    <scope>IDENTIFICATION</scope>
    <source>
        <strain evidence="11">Williams 82</strain>
    </source>
</reference>
<dbReference type="PANTHER" id="PTHR12411">
    <property type="entry name" value="CYSTEINE PROTEASE FAMILY C1-RELATED"/>
    <property type="match status" value="1"/>
</dbReference>
<dbReference type="InterPro" id="IPR000668">
    <property type="entry name" value="Peptidase_C1A_C"/>
</dbReference>
<dbReference type="Pfam" id="PF08246">
    <property type="entry name" value="Inhibitor_I29"/>
    <property type="match status" value="1"/>
</dbReference>
<gene>
    <name evidence="10" type="ORF">GLYMA_12G208200</name>
</gene>
<dbReference type="GO" id="GO:0051603">
    <property type="term" value="P:proteolysis involved in protein catabolic process"/>
    <property type="evidence" value="ECO:0000318"/>
    <property type="project" value="GO_Central"/>
</dbReference>
<dbReference type="GO" id="GO:0005764">
    <property type="term" value="C:lysosome"/>
    <property type="evidence" value="ECO:0000318"/>
    <property type="project" value="GO_Central"/>
</dbReference>
<evidence type="ECO:0000313" key="11">
    <source>
        <dbReference type="EnsemblPlants" id="KRH27011"/>
    </source>
</evidence>
<keyword evidence="5" id="KW-1015">Disulfide bond</keyword>
<dbReference type="InterPro" id="IPR013201">
    <property type="entry name" value="Prot_inhib_I29"/>
</dbReference>
<dbReference type="PaxDb" id="3847-GLYMA12G33581.1"/>
<keyword evidence="6" id="KW-0325">Glycoprotein</keyword>
<accession>K7LW54</accession>
<dbReference type="GO" id="GO:0004197">
    <property type="term" value="F:cysteine-type endopeptidase activity"/>
    <property type="evidence" value="ECO:0000318"/>
    <property type="project" value="GO_Central"/>
</dbReference>
<dbReference type="eggNOG" id="KOG1543">
    <property type="taxonomic scope" value="Eukaryota"/>
</dbReference>
<dbReference type="SUPFAM" id="SSF54001">
    <property type="entry name" value="Cysteine proteinases"/>
    <property type="match status" value="1"/>
</dbReference>
<dbReference type="PROSITE" id="PS51257">
    <property type="entry name" value="PROKAR_LIPOPROTEIN"/>
    <property type="match status" value="1"/>
</dbReference>
<dbReference type="Pfam" id="PF00112">
    <property type="entry name" value="Peptidase_C1"/>
    <property type="match status" value="2"/>
</dbReference>
<proteinExistence type="inferred from homology"/>
<evidence type="ECO:0000256" key="2">
    <source>
        <dbReference type="ARBA" id="ARBA00022670"/>
    </source>
</evidence>
<feature type="domain" description="Peptidase C1A papain C-terminal" evidence="8">
    <location>
        <begin position="125"/>
        <end position="275"/>
    </location>
</feature>
<evidence type="ECO:0000256" key="5">
    <source>
        <dbReference type="ARBA" id="ARBA00023157"/>
    </source>
</evidence>
<reference evidence="10" key="3">
    <citation type="submission" date="2018-07" db="EMBL/GenBank/DDBJ databases">
        <title>WGS assembly of Glycine max.</title>
        <authorList>
            <person name="Schmutz J."/>
            <person name="Cannon S."/>
            <person name="Schlueter J."/>
            <person name="Ma J."/>
            <person name="Mitros T."/>
            <person name="Nelson W."/>
            <person name="Hyten D."/>
            <person name="Song Q."/>
            <person name="Thelen J."/>
            <person name="Cheng J."/>
            <person name="Xu D."/>
            <person name="Hellsten U."/>
            <person name="May G."/>
            <person name="Yu Y."/>
            <person name="Sakurai T."/>
            <person name="Umezawa T."/>
            <person name="Bhattacharyya M."/>
            <person name="Sandhu D."/>
            <person name="Valliyodan B."/>
            <person name="Lindquist E."/>
            <person name="Peto M."/>
            <person name="Grant D."/>
            <person name="Shu S."/>
            <person name="Goodstein D."/>
            <person name="Barry K."/>
            <person name="Futrell-Griggs M."/>
            <person name="Abernathy B."/>
            <person name="Du J."/>
            <person name="Tian Z."/>
            <person name="Zhu L."/>
            <person name="Gill N."/>
            <person name="Joshi T."/>
            <person name="Libault M."/>
            <person name="Sethuraman A."/>
            <person name="Zhang X."/>
            <person name="Shinozaki K."/>
            <person name="Nguyen H."/>
            <person name="Wing R."/>
            <person name="Cregan P."/>
            <person name="Specht J."/>
            <person name="Grimwood J."/>
            <person name="Rokhsar D."/>
            <person name="Stacey G."/>
            <person name="Shoemaker R."/>
            <person name="Jackson S."/>
        </authorList>
    </citation>
    <scope>NUCLEOTIDE SEQUENCE</scope>
    <source>
        <tissue evidence="10">Callus</tissue>
    </source>
</reference>
<keyword evidence="7" id="KW-0732">Signal</keyword>
<feature type="domain" description="Cathepsin propeptide inhibitor" evidence="9">
    <location>
        <begin position="44"/>
        <end position="100"/>
    </location>
</feature>
<feature type="signal peptide" evidence="7">
    <location>
        <begin position="1"/>
        <end position="25"/>
    </location>
</feature>